<proteinExistence type="predicted"/>
<sequence>MSVFEIRDFLKYHFSDVRDITRTLTVPIDDGLFTIRPTQKKGREIEDFDEITLRAKGTRVEFGGQDSMQPHIFTYEEHDDDEPQDENNAEKLLDFFNEITSDSFTLPC</sequence>
<dbReference type="EMBL" id="CP058909">
    <property type="protein sequence ID" value="QLH81981.1"/>
    <property type="molecule type" value="Genomic_DNA"/>
</dbReference>
<evidence type="ECO:0000313" key="2">
    <source>
        <dbReference type="Proteomes" id="UP000509346"/>
    </source>
</evidence>
<protein>
    <submittedName>
        <fullName evidence="1">Uncharacterized protein</fullName>
    </submittedName>
</protein>
<reference evidence="1 2" key="1">
    <citation type="submission" date="2020-07" db="EMBL/GenBank/DDBJ databases">
        <title>Halosimplex litoreum sp. nov. and Halosimplex rubrum sp. nov., isolated from different salt environments.</title>
        <authorList>
            <person name="Cui H."/>
        </authorList>
    </citation>
    <scope>NUCLEOTIDE SEQUENCE [LARGE SCALE GENOMIC DNA]</scope>
    <source>
        <strain evidence="1 2">R2</strain>
    </source>
</reference>
<dbReference type="RefSeq" id="WP_179922449.1">
    <property type="nucleotide sequence ID" value="NZ_CP058909.1"/>
</dbReference>
<dbReference type="Proteomes" id="UP000509346">
    <property type="component" value="Chromosome"/>
</dbReference>
<accession>A0A7D5P8L7</accession>
<evidence type="ECO:0000313" key="1">
    <source>
        <dbReference type="EMBL" id="QLH81981.1"/>
    </source>
</evidence>
<dbReference type="AlphaFoldDB" id="A0A7D5P8L7"/>
<keyword evidence="2" id="KW-1185">Reference proteome</keyword>
<organism evidence="1 2">
    <name type="scientific">Halosimplex pelagicum</name>
    <dbReference type="NCBI Taxonomy" id="869886"/>
    <lineage>
        <taxon>Archaea</taxon>
        <taxon>Methanobacteriati</taxon>
        <taxon>Methanobacteriota</taxon>
        <taxon>Stenosarchaea group</taxon>
        <taxon>Halobacteria</taxon>
        <taxon>Halobacteriales</taxon>
        <taxon>Haloarculaceae</taxon>
        <taxon>Halosimplex</taxon>
    </lineage>
</organism>
<dbReference type="GeneID" id="56082978"/>
<name>A0A7D5P8L7_9EURY</name>
<gene>
    <name evidence="1" type="ORF">HZS54_10275</name>
</gene>
<dbReference type="KEGG" id="hpel:HZS54_10275"/>